<protein>
    <submittedName>
        <fullName evidence="1">Uncharacterized protein</fullName>
    </submittedName>
</protein>
<evidence type="ECO:0000313" key="1">
    <source>
        <dbReference type="EMBL" id="CAA9533995.1"/>
    </source>
</evidence>
<reference evidence="1" key="1">
    <citation type="submission" date="2020-02" db="EMBL/GenBank/DDBJ databases">
        <authorList>
            <person name="Meier V. D."/>
        </authorList>
    </citation>
    <scope>NUCLEOTIDE SEQUENCE</scope>
    <source>
        <strain evidence="1">AVDCRST_MAG96</strain>
    </source>
</reference>
<accession>A0A6J4TYW4</accession>
<dbReference type="AlphaFoldDB" id="A0A6J4TYW4"/>
<proteinExistence type="predicted"/>
<gene>
    <name evidence="1" type="ORF">AVDCRST_MAG96-3761</name>
</gene>
<dbReference type="EMBL" id="CADCVN010001467">
    <property type="protein sequence ID" value="CAA9533995.1"/>
    <property type="molecule type" value="Genomic_DNA"/>
</dbReference>
<sequence length="58" mass="6760">MDIFSGETKSHRKKIFSNKGKVPYVKEKLILKRGNKEKGLKKGDEIEINLLLRTLNKF</sequence>
<name>A0A6J4TYW4_9BACT</name>
<organism evidence="1">
    <name type="scientific">uncultured Segetibacter sp</name>
    <dbReference type="NCBI Taxonomy" id="481133"/>
    <lineage>
        <taxon>Bacteria</taxon>
        <taxon>Pseudomonadati</taxon>
        <taxon>Bacteroidota</taxon>
        <taxon>Chitinophagia</taxon>
        <taxon>Chitinophagales</taxon>
        <taxon>Chitinophagaceae</taxon>
        <taxon>Segetibacter</taxon>
        <taxon>environmental samples</taxon>
    </lineage>
</organism>
<feature type="non-terminal residue" evidence="1">
    <location>
        <position position="58"/>
    </location>
</feature>